<organism evidence="1 2">
    <name type="scientific">Dyadobacter subterraneus</name>
    <dbReference type="NCBI Taxonomy" id="2773304"/>
    <lineage>
        <taxon>Bacteria</taxon>
        <taxon>Pseudomonadati</taxon>
        <taxon>Bacteroidota</taxon>
        <taxon>Cytophagia</taxon>
        <taxon>Cytophagales</taxon>
        <taxon>Spirosomataceae</taxon>
        <taxon>Dyadobacter</taxon>
    </lineage>
</organism>
<evidence type="ECO:0000313" key="1">
    <source>
        <dbReference type="EMBL" id="MBE9465546.1"/>
    </source>
</evidence>
<proteinExistence type="predicted"/>
<dbReference type="Proteomes" id="UP000634134">
    <property type="component" value="Unassembled WGS sequence"/>
</dbReference>
<protein>
    <submittedName>
        <fullName evidence="1">Type II toxin-antitoxin system Phd/YefM family antitoxin</fullName>
    </submittedName>
</protein>
<gene>
    <name evidence="1" type="ORF">IEE83_27000</name>
</gene>
<accession>A0ABR9WMF4</accession>
<evidence type="ECO:0000313" key="2">
    <source>
        <dbReference type="Proteomes" id="UP000634134"/>
    </source>
</evidence>
<keyword evidence="2" id="KW-1185">Reference proteome</keyword>
<comment type="caution">
    <text evidence="1">The sequence shown here is derived from an EMBL/GenBank/DDBJ whole genome shotgun (WGS) entry which is preliminary data.</text>
</comment>
<dbReference type="RefSeq" id="WP_194123862.1">
    <property type="nucleotide sequence ID" value="NZ_JACYGY010000002.1"/>
</dbReference>
<name>A0ABR9WMF4_9BACT</name>
<dbReference type="EMBL" id="JACYGY010000002">
    <property type="protein sequence ID" value="MBE9465546.1"/>
    <property type="molecule type" value="Genomic_DNA"/>
</dbReference>
<reference evidence="2" key="1">
    <citation type="submission" date="2023-07" db="EMBL/GenBank/DDBJ databases">
        <title>Dyadobacter sp. nov 'subterranea' isolated from contaminted grondwater.</title>
        <authorList>
            <person name="Szabo I."/>
            <person name="Al-Omari J."/>
            <person name="Szerdahelyi S.G."/>
            <person name="Rado J."/>
        </authorList>
    </citation>
    <scope>NUCLEOTIDE SEQUENCE [LARGE SCALE GENOMIC DNA]</scope>
    <source>
        <strain evidence="2">UP-52</strain>
    </source>
</reference>
<sequence length="67" mass="7752">MIALHPKYIVGNEGEQLVVLPLNEFDNIIEALEDQEDVRLYDEAKKENDGTRILFSDYLNNRESKNA</sequence>